<dbReference type="Gene3D" id="1.10.287.130">
    <property type="match status" value="1"/>
</dbReference>
<evidence type="ECO:0000259" key="15">
    <source>
        <dbReference type="PROSITE" id="PS50113"/>
    </source>
</evidence>
<keyword evidence="4" id="KW-0808">Transferase</keyword>
<evidence type="ECO:0000256" key="4">
    <source>
        <dbReference type="ARBA" id="ARBA00022679"/>
    </source>
</evidence>
<evidence type="ECO:0000256" key="11">
    <source>
        <dbReference type="SAM" id="MobiDB-lite"/>
    </source>
</evidence>
<dbReference type="AlphaFoldDB" id="A0A4Q2ISR2"/>
<accession>A0A4Q2ISR2</accession>
<comment type="catalytic activity">
    <reaction evidence="1">
        <text>ATP + protein L-histidine = ADP + protein N-phospho-L-histidine.</text>
        <dbReference type="EC" id="2.7.13.3"/>
    </reaction>
</comment>
<protein>
    <recommendedName>
        <fullName evidence="2">histidine kinase</fullName>
        <ecNumber evidence="2">2.7.13.3</ecNumber>
    </recommendedName>
</protein>
<dbReference type="FunFam" id="3.30.450.20:FF:000099">
    <property type="entry name" value="Sensory box sensor histidine kinase"/>
    <property type="match status" value="1"/>
</dbReference>
<dbReference type="PRINTS" id="PR00344">
    <property type="entry name" value="BCTRLSENSOR"/>
</dbReference>
<feature type="region of interest" description="Disordered" evidence="11">
    <location>
        <begin position="59"/>
        <end position="79"/>
    </location>
</feature>
<keyword evidence="3 9" id="KW-0597">Phosphoprotein</keyword>
<feature type="domain" description="Response regulatory" evidence="13">
    <location>
        <begin position="872"/>
        <end position="988"/>
    </location>
</feature>
<dbReference type="SMART" id="SM00086">
    <property type="entry name" value="PAC"/>
    <property type="match status" value="3"/>
</dbReference>
<dbReference type="InterPro" id="IPR013767">
    <property type="entry name" value="PAS_fold"/>
</dbReference>
<dbReference type="InterPro" id="IPR000700">
    <property type="entry name" value="PAS-assoc_C"/>
</dbReference>
<feature type="domain" description="Histidine kinase" evidence="12">
    <location>
        <begin position="625"/>
        <end position="849"/>
    </location>
</feature>
<sequence length="998" mass="109937">MGRAFSGRRSCASLGPIGFRRLAAARVGACLQCPGVAPTFRRYVQWLPVASCSTTRRKGRLVDDEGGAAPPAPLEKKVGDQGLMTGTHEESQSRLQALEAEVAQLRARVGRARTILDSSTGLAIVASDRQGRITEWNRGAEAILGWSAAEMLGTPVERLFTPEDRASGEIEREMRVAQERGCARDARWYLRADGERVRASGEVVPLFADEQEHVGYLRTLRPCAADHEVAEAARVAGREKADTAAALEASELQFRTFAQAVPNQIWAARPDGAIYWFNDQVYAYSGRSPDELLGADGWQRFVHPEDVPSTVDAWRQARERGDVYEHEYRLRSGEGKYRWFLTRGEPVRDEGGNVTGWVGTNTDIEDQKQSEATSVADRDRLWSMSQELMLVCTFAGVITAVNPSAKRLLEWDEAEMVGARLEDFLHPDDLAVTAAEVEKLGGGVTTLAFENRYRTKSGDYRLLAWTAVPEAERIHAVARDITDERRLTLERERIWKLSPVLKVVTNSDGWITDVNPSWTTLLGWSREETVGQRSTEFVLEEEANWQTRVETLASGRSLQGYRTTLRTKDGQRRLVEWTTVPENGMFYGFGRDITAEAAAAVALEEAEAALRQSQKMEAVGQLTGGIAHDFNNLLTGITGSLEILEVRIAQGRFGDVERYVAAARGAAKRAASLTHRLLAFSRRQTLDPKPTDVNRLIDGMEELVRRTVGPEIDVEVVGASGLWPTLVDPNQLENALLNLCINARDAMPDGGRLTIETCNRWIDRRAARERDLEPGQYVSLCVSDTGIGMPREVIEKAFDPFFTTKPMGAGTGLGLSMVYGFARQSGGLARIYSEVGEGTLLCLYLPRHHGEAEPEPELGTLADAEQAGQGETVLVVDDEPTVRMLVIEVLDELGYSALEAGDGAAGLKILQSDARIDLLVTDIGLPGGMNGRQMVDAARRSRPDLEVLFITGYAENALIGNGQLEPGMHVMTKPFAMEALASRIRELIGRGMERRSQT</sequence>
<dbReference type="GO" id="GO:0005524">
    <property type="term" value="F:ATP binding"/>
    <property type="evidence" value="ECO:0007669"/>
    <property type="project" value="UniProtKB-KW"/>
</dbReference>
<evidence type="ECO:0000259" key="14">
    <source>
        <dbReference type="PROSITE" id="PS50112"/>
    </source>
</evidence>
<dbReference type="PROSITE" id="PS50110">
    <property type="entry name" value="RESPONSE_REGULATORY"/>
    <property type="match status" value="1"/>
</dbReference>
<dbReference type="PANTHER" id="PTHR43065">
    <property type="entry name" value="SENSOR HISTIDINE KINASE"/>
    <property type="match status" value="1"/>
</dbReference>
<name>A0A4Q2ISR2_9SPHN</name>
<dbReference type="InterPro" id="IPR003661">
    <property type="entry name" value="HisK_dim/P_dom"/>
</dbReference>
<keyword evidence="8" id="KW-0902">Two-component regulatory system</keyword>
<dbReference type="SMART" id="SM00388">
    <property type="entry name" value="HisKA"/>
    <property type="match status" value="1"/>
</dbReference>
<keyword evidence="7" id="KW-0067">ATP-binding</keyword>
<dbReference type="SMART" id="SM00091">
    <property type="entry name" value="PAS"/>
    <property type="match status" value="4"/>
</dbReference>
<evidence type="ECO:0000256" key="8">
    <source>
        <dbReference type="ARBA" id="ARBA00023012"/>
    </source>
</evidence>
<dbReference type="Pfam" id="PF02518">
    <property type="entry name" value="HATPase_c"/>
    <property type="match status" value="1"/>
</dbReference>
<feature type="domain" description="PAC" evidence="15">
    <location>
        <begin position="324"/>
        <end position="376"/>
    </location>
</feature>
<dbReference type="InterPro" id="IPR004358">
    <property type="entry name" value="Sig_transdc_His_kin-like_C"/>
</dbReference>
<dbReference type="InterPro" id="IPR001789">
    <property type="entry name" value="Sig_transdc_resp-reg_receiver"/>
</dbReference>
<dbReference type="InterPro" id="IPR013655">
    <property type="entry name" value="PAS_fold_3"/>
</dbReference>
<evidence type="ECO:0000256" key="1">
    <source>
        <dbReference type="ARBA" id="ARBA00000085"/>
    </source>
</evidence>
<evidence type="ECO:0000256" key="5">
    <source>
        <dbReference type="ARBA" id="ARBA00022741"/>
    </source>
</evidence>
<organism evidence="16 17">
    <name type="scientific">Sphingomonas desiccabilis</name>
    <dbReference type="NCBI Taxonomy" id="429134"/>
    <lineage>
        <taxon>Bacteria</taxon>
        <taxon>Pseudomonadati</taxon>
        <taxon>Pseudomonadota</taxon>
        <taxon>Alphaproteobacteria</taxon>
        <taxon>Sphingomonadales</taxon>
        <taxon>Sphingomonadaceae</taxon>
        <taxon>Sphingomonas</taxon>
    </lineage>
</organism>
<evidence type="ECO:0000313" key="17">
    <source>
        <dbReference type="Proteomes" id="UP000292347"/>
    </source>
</evidence>
<dbReference type="Pfam" id="PF08447">
    <property type="entry name" value="PAS_3"/>
    <property type="match status" value="2"/>
</dbReference>
<evidence type="ECO:0000256" key="10">
    <source>
        <dbReference type="SAM" id="Coils"/>
    </source>
</evidence>
<keyword evidence="10" id="KW-0175">Coiled coil</keyword>
<proteinExistence type="predicted"/>
<feature type="modified residue" description="4-aspartylphosphate" evidence="9">
    <location>
        <position position="922"/>
    </location>
</feature>
<dbReference type="NCBIfam" id="TIGR00229">
    <property type="entry name" value="sensory_box"/>
    <property type="match status" value="4"/>
</dbReference>
<evidence type="ECO:0000256" key="9">
    <source>
        <dbReference type="PROSITE-ProRule" id="PRU00169"/>
    </source>
</evidence>
<evidence type="ECO:0000256" key="2">
    <source>
        <dbReference type="ARBA" id="ARBA00012438"/>
    </source>
</evidence>
<evidence type="ECO:0000256" key="6">
    <source>
        <dbReference type="ARBA" id="ARBA00022777"/>
    </source>
</evidence>
<dbReference type="PROSITE" id="PS50109">
    <property type="entry name" value="HIS_KIN"/>
    <property type="match status" value="1"/>
</dbReference>
<dbReference type="Proteomes" id="UP000292347">
    <property type="component" value="Unassembled WGS sequence"/>
</dbReference>
<keyword evidence="6" id="KW-0418">Kinase</keyword>
<feature type="domain" description="PAS" evidence="14">
    <location>
        <begin position="108"/>
        <end position="165"/>
    </location>
</feature>
<dbReference type="PROSITE" id="PS50112">
    <property type="entry name" value="PAS"/>
    <property type="match status" value="4"/>
</dbReference>
<feature type="coiled-coil region" evidence="10">
    <location>
        <begin position="88"/>
        <end position="115"/>
    </location>
</feature>
<dbReference type="CDD" id="cd18161">
    <property type="entry name" value="REC_hyHK_blue-like"/>
    <property type="match status" value="1"/>
</dbReference>
<dbReference type="SMART" id="SM00387">
    <property type="entry name" value="HATPase_c"/>
    <property type="match status" value="1"/>
</dbReference>
<gene>
    <name evidence="16" type="ORF">EO081_09490</name>
</gene>
<dbReference type="EC" id="2.7.13.3" evidence="2"/>
<dbReference type="EMBL" id="SDPT01000002">
    <property type="protein sequence ID" value="RXZ31470.1"/>
    <property type="molecule type" value="Genomic_DNA"/>
</dbReference>
<dbReference type="Gene3D" id="3.30.565.10">
    <property type="entry name" value="Histidine kinase-like ATPase, C-terminal domain"/>
    <property type="match status" value="1"/>
</dbReference>
<reference evidence="16 17" key="1">
    <citation type="submission" date="2019-01" db="EMBL/GenBank/DDBJ databases">
        <title>Sphingomonas mucosissima sp. nov. and Sphingomonas desiccabilis sp. nov., from biological soil crusts in the Colorado Plateau, USA.</title>
        <authorList>
            <person name="Zhu D."/>
        </authorList>
    </citation>
    <scope>NUCLEOTIDE SEQUENCE [LARGE SCALE GENOMIC DNA]</scope>
    <source>
        <strain evidence="16 17">CP1D</strain>
    </source>
</reference>
<dbReference type="InterPro" id="IPR035965">
    <property type="entry name" value="PAS-like_dom_sf"/>
</dbReference>
<dbReference type="Pfam" id="PF00072">
    <property type="entry name" value="Response_reg"/>
    <property type="match status" value="1"/>
</dbReference>
<dbReference type="PANTHER" id="PTHR43065:SF42">
    <property type="entry name" value="TWO-COMPONENT SENSOR PPRA"/>
    <property type="match status" value="1"/>
</dbReference>
<dbReference type="SUPFAM" id="SSF55785">
    <property type="entry name" value="PYP-like sensor domain (PAS domain)"/>
    <property type="match status" value="4"/>
</dbReference>
<keyword evidence="17" id="KW-1185">Reference proteome</keyword>
<dbReference type="InterPro" id="IPR003594">
    <property type="entry name" value="HATPase_dom"/>
</dbReference>
<evidence type="ECO:0000256" key="7">
    <source>
        <dbReference type="ARBA" id="ARBA00022840"/>
    </source>
</evidence>
<comment type="caution">
    <text evidence="16">The sequence shown here is derived from an EMBL/GenBank/DDBJ whole genome shotgun (WGS) entry which is preliminary data.</text>
</comment>
<dbReference type="InterPro" id="IPR036097">
    <property type="entry name" value="HisK_dim/P_sf"/>
</dbReference>
<dbReference type="InterPro" id="IPR036890">
    <property type="entry name" value="HATPase_C_sf"/>
</dbReference>
<dbReference type="InterPro" id="IPR000014">
    <property type="entry name" value="PAS"/>
</dbReference>
<dbReference type="Pfam" id="PF00989">
    <property type="entry name" value="PAS"/>
    <property type="match status" value="2"/>
</dbReference>
<keyword evidence="5" id="KW-0547">Nucleotide-binding</keyword>
<dbReference type="CDD" id="cd16919">
    <property type="entry name" value="HATPase_CckA-like"/>
    <property type="match status" value="1"/>
</dbReference>
<dbReference type="Pfam" id="PF00512">
    <property type="entry name" value="HisKA"/>
    <property type="match status" value="1"/>
</dbReference>
<evidence type="ECO:0000256" key="3">
    <source>
        <dbReference type="ARBA" id="ARBA00022553"/>
    </source>
</evidence>
<evidence type="ECO:0000313" key="16">
    <source>
        <dbReference type="EMBL" id="RXZ31470.1"/>
    </source>
</evidence>
<evidence type="ECO:0000259" key="13">
    <source>
        <dbReference type="PROSITE" id="PS50110"/>
    </source>
</evidence>
<dbReference type="Gene3D" id="3.30.450.20">
    <property type="entry name" value="PAS domain"/>
    <property type="match status" value="4"/>
</dbReference>
<dbReference type="InterPro" id="IPR001610">
    <property type="entry name" value="PAC"/>
</dbReference>
<feature type="domain" description="PAS" evidence="14">
    <location>
        <begin position="503"/>
        <end position="542"/>
    </location>
</feature>
<dbReference type="GO" id="GO:0000155">
    <property type="term" value="F:phosphorelay sensor kinase activity"/>
    <property type="evidence" value="ECO:0007669"/>
    <property type="project" value="InterPro"/>
</dbReference>
<evidence type="ECO:0000259" key="12">
    <source>
        <dbReference type="PROSITE" id="PS50109"/>
    </source>
</evidence>
<dbReference type="InterPro" id="IPR005467">
    <property type="entry name" value="His_kinase_dom"/>
</dbReference>
<dbReference type="OrthoDB" id="9796100at2"/>
<feature type="domain" description="PAS" evidence="14">
    <location>
        <begin position="250"/>
        <end position="321"/>
    </location>
</feature>
<dbReference type="Gene3D" id="3.40.50.2300">
    <property type="match status" value="1"/>
</dbReference>
<dbReference type="SUPFAM" id="SSF52172">
    <property type="entry name" value="CheY-like"/>
    <property type="match status" value="1"/>
</dbReference>
<dbReference type="GO" id="GO:0006355">
    <property type="term" value="P:regulation of DNA-templated transcription"/>
    <property type="evidence" value="ECO:0007669"/>
    <property type="project" value="InterPro"/>
</dbReference>
<dbReference type="CDD" id="cd00130">
    <property type="entry name" value="PAS"/>
    <property type="match status" value="4"/>
</dbReference>
<dbReference type="SMART" id="SM00448">
    <property type="entry name" value="REC"/>
    <property type="match status" value="1"/>
</dbReference>
<dbReference type="SUPFAM" id="SSF47384">
    <property type="entry name" value="Homodimeric domain of signal transducing histidine kinase"/>
    <property type="match status" value="1"/>
</dbReference>
<dbReference type="CDD" id="cd00082">
    <property type="entry name" value="HisKA"/>
    <property type="match status" value="1"/>
</dbReference>
<feature type="domain" description="PAS" evidence="14">
    <location>
        <begin position="396"/>
        <end position="429"/>
    </location>
</feature>
<dbReference type="SUPFAM" id="SSF55874">
    <property type="entry name" value="ATPase domain of HSP90 chaperone/DNA topoisomerase II/histidine kinase"/>
    <property type="match status" value="1"/>
</dbReference>
<dbReference type="PROSITE" id="PS50113">
    <property type="entry name" value="PAC"/>
    <property type="match status" value="1"/>
</dbReference>
<dbReference type="InterPro" id="IPR011006">
    <property type="entry name" value="CheY-like_superfamily"/>
</dbReference>